<proteinExistence type="predicted"/>
<dbReference type="OrthoDB" id="8023715at2759"/>
<dbReference type="AlphaFoldDB" id="A0A6J2JV25"/>
<feature type="compositionally biased region" description="Low complexity" evidence="1">
    <location>
        <begin position="377"/>
        <end position="394"/>
    </location>
</feature>
<dbReference type="RefSeq" id="XP_028033173.1">
    <property type="nucleotide sequence ID" value="XM_028177372.1"/>
</dbReference>
<keyword evidence="2" id="KW-1185">Reference proteome</keyword>
<evidence type="ECO:0000313" key="2">
    <source>
        <dbReference type="Proteomes" id="UP000504629"/>
    </source>
</evidence>
<name>A0A6J2JV25_BOMMA</name>
<protein>
    <submittedName>
        <fullName evidence="3">Uncharacterized protein LOC114245265</fullName>
    </submittedName>
</protein>
<dbReference type="GeneID" id="114245265"/>
<dbReference type="Proteomes" id="UP000504629">
    <property type="component" value="Unplaced"/>
</dbReference>
<sequence length="498" mass="54693">MAKIETPIGFSKTKTSSNAPEVQTLIREAVALQVASQYGISPISAPQNGQVIHQHIPVQPFNGIPTQQDLINSGAEGIVIPPNALYQPDPMFLQKLQSQIIQSFPSVEFIPYSAELPPANPQIEIKPQLILLENDEIKQEPSSFVPMYQKNLVQRNTQESSAVTLIPQAIVVFNATDKTNLMSASNTTGDLMAAASQPITTTIKYIAEPNRDRLNTTPIFYAQIGQSIGDVIAKGFYSAINDVRAAAALAQIEKLPESNRIADTAENITTTTVNPNLEPYFVKTKEEGKDNKTVSELKSLLGMPFSKTSDSVNVAYTLLRSDTKEPKMTQEGTVYAGQIVEASVSEDQDFNNEKATLMSRRAPIRLVAVPDQKETPSKSTSQQASTSSSGQKAAVVKARIPPKSKIVFDDNTGEPILRIYASYANNPTQKESITTKLQSLKHVKDAATRKEISENWKSPTLKSVDKTQGFEGNQVTEFGLKLKARNDQYIPLFEEYDE</sequence>
<evidence type="ECO:0000313" key="3">
    <source>
        <dbReference type="RefSeq" id="XP_028033173.1"/>
    </source>
</evidence>
<organism evidence="2 3">
    <name type="scientific">Bombyx mandarina</name>
    <name type="common">Wild silk moth</name>
    <name type="synonym">Wild silkworm</name>
    <dbReference type="NCBI Taxonomy" id="7092"/>
    <lineage>
        <taxon>Eukaryota</taxon>
        <taxon>Metazoa</taxon>
        <taxon>Ecdysozoa</taxon>
        <taxon>Arthropoda</taxon>
        <taxon>Hexapoda</taxon>
        <taxon>Insecta</taxon>
        <taxon>Pterygota</taxon>
        <taxon>Neoptera</taxon>
        <taxon>Endopterygota</taxon>
        <taxon>Lepidoptera</taxon>
        <taxon>Glossata</taxon>
        <taxon>Ditrysia</taxon>
        <taxon>Bombycoidea</taxon>
        <taxon>Bombycidae</taxon>
        <taxon>Bombycinae</taxon>
        <taxon>Bombyx</taxon>
    </lineage>
</organism>
<accession>A0A6J2JV25</accession>
<gene>
    <name evidence="3" type="primary">LOC114245265</name>
</gene>
<dbReference type="KEGG" id="bman:114245265"/>
<evidence type="ECO:0000256" key="1">
    <source>
        <dbReference type="SAM" id="MobiDB-lite"/>
    </source>
</evidence>
<feature type="region of interest" description="Disordered" evidence="1">
    <location>
        <begin position="368"/>
        <end position="395"/>
    </location>
</feature>
<reference evidence="3" key="1">
    <citation type="submission" date="2025-08" db="UniProtKB">
        <authorList>
            <consortium name="RefSeq"/>
        </authorList>
    </citation>
    <scope>IDENTIFICATION</scope>
    <source>
        <tissue evidence="3">Silk gland</tissue>
    </source>
</reference>